<proteinExistence type="predicted"/>
<organism evidence="1">
    <name type="scientific">Mesocestoides corti</name>
    <name type="common">Flatworm</name>
    <dbReference type="NCBI Taxonomy" id="53468"/>
    <lineage>
        <taxon>Eukaryota</taxon>
        <taxon>Metazoa</taxon>
        <taxon>Spiralia</taxon>
        <taxon>Lophotrochozoa</taxon>
        <taxon>Platyhelminthes</taxon>
        <taxon>Cestoda</taxon>
        <taxon>Eucestoda</taxon>
        <taxon>Cyclophyllidea</taxon>
        <taxon>Mesocestoididae</taxon>
        <taxon>Mesocestoides</taxon>
    </lineage>
</organism>
<name>A0A5K3FUW4_MESCO</name>
<accession>A0A5K3FUW4</accession>
<dbReference type="AlphaFoldDB" id="A0A5K3FUW4"/>
<dbReference type="WBParaSite" id="MCU_011554-RA">
    <property type="protein sequence ID" value="MCU_011554-RA"/>
    <property type="gene ID" value="MCU_011554"/>
</dbReference>
<sequence length="118" mass="12470">VGTPGRSQSCVSAFQWQGRKIGSQPEKDTNEEQNIMSGVASVVDSDGRRLTCGAGSGVTDSSQIGVNPLVEDEKHAMVATSCDQVCDFRLCGDTRALNDAPMTESQSAHEFFVSIAAT</sequence>
<reference evidence="1" key="1">
    <citation type="submission" date="2019-11" db="UniProtKB">
        <authorList>
            <consortium name="WormBaseParasite"/>
        </authorList>
    </citation>
    <scope>IDENTIFICATION</scope>
</reference>
<evidence type="ECO:0000313" key="1">
    <source>
        <dbReference type="WBParaSite" id="MCU_011554-RA"/>
    </source>
</evidence>
<protein>
    <submittedName>
        <fullName evidence="1">Uncharacterized protein</fullName>
    </submittedName>
</protein>